<dbReference type="SUPFAM" id="SSF55729">
    <property type="entry name" value="Acyl-CoA N-acyltransferases (Nat)"/>
    <property type="match status" value="1"/>
</dbReference>
<proteinExistence type="predicted"/>
<dbReference type="RefSeq" id="WP_205306174.1">
    <property type="nucleotide sequence ID" value="NZ_BAAAVF010000002.1"/>
</dbReference>
<name>A0ABS2LC53_9CELL</name>
<evidence type="ECO:0000256" key="1">
    <source>
        <dbReference type="SAM" id="MobiDB-lite"/>
    </source>
</evidence>
<evidence type="ECO:0000313" key="3">
    <source>
        <dbReference type="Proteomes" id="UP000698059"/>
    </source>
</evidence>
<keyword evidence="3" id="KW-1185">Reference proteome</keyword>
<dbReference type="Gene3D" id="3.40.630.30">
    <property type="match status" value="1"/>
</dbReference>
<organism evidence="2 3">
    <name type="scientific">Oerskovia jenensis</name>
    <dbReference type="NCBI Taxonomy" id="162169"/>
    <lineage>
        <taxon>Bacteria</taxon>
        <taxon>Bacillati</taxon>
        <taxon>Actinomycetota</taxon>
        <taxon>Actinomycetes</taxon>
        <taxon>Micrococcales</taxon>
        <taxon>Cellulomonadaceae</taxon>
        <taxon>Oerskovia</taxon>
    </lineage>
</organism>
<reference evidence="2 3" key="1">
    <citation type="submission" date="2021-01" db="EMBL/GenBank/DDBJ databases">
        <title>Sequencing the genomes of 1000 actinobacteria strains.</title>
        <authorList>
            <person name="Klenk H.-P."/>
        </authorList>
    </citation>
    <scope>NUCLEOTIDE SEQUENCE [LARGE SCALE GENOMIC DNA]</scope>
    <source>
        <strain evidence="2 3">DSM 46000</strain>
    </source>
</reference>
<dbReference type="InterPro" id="IPR016181">
    <property type="entry name" value="Acyl_CoA_acyltransferase"/>
</dbReference>
<sequence length="295" mass="29695">MPPESGPVVVPLRSVEQLTQLYRDVLSPSFPPAELVSLDSFLADHAAGHLESLGVVEVPDGAAPPAGPATAGSGPGGAGTGPGGAGTGSGGSGGASTASDETGPGSSTRVVAGVVGSWSAEARVLLVQYLAIAPGRRGGGIGAALLGAAVSAWLTNLRPVMVLGEVEHPRFHAASEAHGDPEARLRFYARHGGRVLAVPYFQPGNEPGAERVPALLLMTLATEDPDATSVPAAPLRTFLREYFEGSEGSLADDAPTRALLDAVSGDRVELLGVDELDRVPVGLLDGSSLRAPAAG</sequence>
<feature type="region of interest" description="Disordered" evidence="1">
    <location>
        <begin position="58"/>
        <end position="108"/>
    </location>
</feature>
<feature type="compositionally biased region" description="Gly residues" evidence="1">
    <location>
        <begin position="73"/>
        <end position="94"/>
    </location>
</feature>
<feature type="compositionally biased region" description="Low complexity" evidence="1">
    <location>
        <begin position="61"/>
        <end position="72"/>
    </location>
</feature>
<gene>
    <name evidence="2" type="ORF">JOD49_000925</name>
</gene>
<evidence type="ECO:0000313" key="2">
    <source>
        <dbReference type="EMBL" id="MBM7478005.1"/>
    </source>
</evidence>
<comment type="caution">
    <text evidence="2">The sequence shown here is derived from an EMBL/GenBank/DDBJ whole genome shotgun (WGS) entry which is preliminary data.</text>
</comment>
<accession>A0ABS2LC53</accession>
<protein>
    <submittedName>
        <fullName evidence="2">GNAT superfamily N-acetyltransferase</fullName>
    </submittedName>
</protein>
<dbReference type="Proteomes" id="UP000698059">
    <property type="component" value="Unassembled WGS sequence"/>
</dbReference>
<dbReference type="EMBL" id="JAFBBO010000001">
    <property type="protein sequence ID" value="MBM7478005.1"/>
    <property type="molecule type" value="Genomic_DNA"/>
</dbReference>